<dbReference type="PANTHER" id="PTHR12187">
    <property type="entry name" value="AGAP000124-PA"/>
    <property type="match status" value="1"/>
</dbReference>
<keyword evidence="3" id="KW-1185">Reference proteome</keyword>
<evidence type="ECO:0000256" key="1">
    <source>
        <dbReference type="ARBA" id="ARBA00022801"/>
    </source>
</evidence>
<sequence length="791" mass="89036">MEDDNALDIFKWLTTTSADGDFVDQLSLQTNAGTQIVEAKIRGNILVLRNNTVPSEPILLVLEQIHVEALNDESALFGFSVRYHSGLMKFYAEDEKQREKWMLKLSLSSHRMAQAELNEVADRYFNLVPAVTADSATNSSYSYFLTNPYSKQFKFSIPQQFNLPSRKINCEEMMWESKISLILPTQMVKLFLKWANEMKEEVEKRLWNLIPERQANALHSTIRHISSNQETYTNLLEFLESYAGPSFRPSVEKYRIAFGAVPTNLHVQQFIVEGHSYAYVTVGTASAISMRFSQGGMSRMRDSLHKALDDPERIDHILDSHFYYRRRMLLSAKSSIGILSRRIENDWRIVKFGSIDKIGVELLAEVKQLHQNLLFLINSFPGVSTLVDLLCGWSQEKATISASFYDSEKTPPCTHDTLDSQLDTLDASVISLNTKMAVLDTVQNDEEARLEYEKSAKQAINSCLDCMLQLVETLLDALYLGLITALRRSSDSQLFYHLQARSDLAFSQAVTIVTTGILVALEGKISNWIKLPLITVFSFLSCHGDEKSMLEDARDCWASLSNRVGFKFVLCSSSVTSTCVPTISGDRLKIIVQLPLLPATFQRLPDSLRSGDLMSVRVVFWNLGVNHEATLSQSIAGDSSLEKSVNILAADELQSYVNNLTNTSQNVKEIVADLVESVTLNPTNKNMTMFRLAMKVNRELSGIPVICCKSGKDRTSMAVTLEEGRLIKENCGINEDQMADMLVCLRRDGVRRENCRKNVGKPLYSFSPFQMYFIPREMRPPAGTFAAGVAS</sequence>
<name>A0A0N5B0R7_9BILA</name>
<dbReference type="WBParaSite" id="SMUV_0001086901-mRNA-1">
    <property type="protein sequence ID" value="SMUV_0001086901-mRNA-1"/>
    <property type="gene ID" value="SMUV_0001086901"/>
</dbReference>
<dbReference type="STRING" id="451379.A0A0N5B0R7"/>
<organism evidence="3 4">
    <name type="scientific">Syphacia muris</name>
    <dbReference type="NCBI Taxonomy" id="451379"/>
    <lineage>
        <taxon>Eukaryota</taxon>
        <taxon>Metazoa</taxon>
        <taxon>Ecdysozoa</taxon>
        <taxon>Nematoda</taxon>
        <taxon>Chromadorea</taxon>
        <taxon>Rhabditida</taxon>
        <taxon>Spirurina</taxon>
        <taxon>Oxyuridomorpha</taxon>
        <taxon>Oxyuroidea</taxon>
        <taxon>Oxyuridae</taxon>
        <taxon>Syphacia</taxon>
    </lineage>
</organism>
<dbReference type="GO" id="GO:0005737">
    <property type="term" value="C:cytoplasm"/>
    <property type="evidence" value="ECO:0007669"/>
    <property type="project" value="TreeGrafter"/>
</dbReference>
<evidence type="ECO:0000256" key="2">
    <source>
        <dbReference type="ARBA" id="ARBA00023098"/>
    </source>
</evidence>
<dbReference type="GO" id="GO:0016316">
    <property type="term" value="F:phosphatidylinositol-3,4-bisphosphate 4-phosphatase activity"/>
    <property type="evidence" value="ECO:0007669"/>
    <property type="project" value="InterPro"/>
</dbReference>
<protein>
    <submittedName>
        <fullName evidence="4">PH domain-containing protein</fullName>
    </submittedName>
</protein>
<keyword evidence="1" id="KW-0378">Hydrolase</keyword>
<evidence type="ECO:0000313" key="4">
    <source>
        <dbReference type="WBParaSite" id="SMUV_0001086901-mRNA-1"/>
    </source>
</evidence>
<evidence type="ECO:0000313" key="3">
    <source>
        <dbReference type="Proteomes" id="UP000046393"/>
    </source>
</evidence>
<proteinExistence type="predicted"/>
<dbReference type="PANTHER" id="PTHR12187:SF11">
    <property type="entry name" value="PHOSPHATIDYLINOSITOL-3,4-BISPHOSPHATE 4-PHOSPHATASE"/>
    <property type="match status" value="1"/>
</dbReference>
<dbReference type="InterPro" id="IPR039034">
    <property type="entry name" value="INPP4"/>
</dbReference>
<reference evidence="4" key="1">
    <citation type="submission" date="2017-02" db="UniProtKB">
        <authorList>
            <consortium name="WormBaseParasite"/>
        </authorList>
    </citation>
    <scope>IDENTIFICATION</scope>
</reference>
<accession>A0A0N5B0R7</accession>
<dbReference type="AlphaFoldDB" id="A0A0N5B0R7"/>
<dbReference type="Proteomes" id="UP000046393">
    <property type="component" value="Unplaced"/>
</dbReference>
<keyword evidence="2" id="KW-0443">Lipid metabolism</keyword>